<feature type="transmembrane region" description="Helical" evidence="1">
    <location>
        <begin position="140"/>
        <end position="158"/>
    </location>
</feature>
<dbReference type="SUPFAM" id="SSF48452">
    <property type="entry name" value="TPR-like"/>
    <property type="match status" value="1"/>
</dbReference>
<dbReference type="EMBL" id="DSUJ01000011">
    <property type="protein sequence ID" value="HFI92551.1"/>
    <property type="molecule type" value="Genomic_DNA"/>
</dbReference>
<evidence type="ECO:0008006" key="3">
    <source>
        <dbReference type="Google" id="ProtNLM"/>
    </source>
</evidence>
<keyword evidence="1" id="KW-1133">Transmembrane helix</keyword>
<sequence length="319" mass="37052">MIDIEKIIELLDKKELTDSEKEYLKQLSASDDEAAEIIAVYPAIKKSLQRNEHLDEELLGEYVLFKSGSSEYSKVLPFLVNKVEDHLRVCNQCADIFRELNSEYHNVDEFVSKSISKEATKSYTPITQIIFKEKLNTLKYAITSLAAVVVIYFGLFIYSDFTTPDYMKKPFAQERDFYNTRGRTTEFFQKGLDALDRKDYQTAINYLNSDLKENTNQESIFYTHFVLGLAFINKAEKDFLGLFKSFDREDVLKGINHFEKSIELNQNDRFQNLKLDAHFYIGKAYLLINDKESAGKHLQLVVDEKGSYYKNAEELLKSL</sequence>
<dbReference type="AlphaFoldDB" id="A0A7V3E836"/>
<organism evidence="2">
    <name type="scientific">Ignavibacterium album</name>
    <dbReference type="NCBI Taxonomy" id="591197"/>
    <lineage>
        <taxon>Bacteria</taxon>
        <taxon>Pseudomonadati</taxon>
        <taxon>Ignavibacteriota</taxon>
        <taxon>Ignavibacteria</taxon>
        <taxon>Ignavibacteriales</taxon>
        <taxon>Ignavibacteriaceae</taxon>
        <taxon>Ignavibacterium</taxon>
    </lineage>
</organism>
<comment type="caution">
    <text evidence="2">The sequence shown here is derived from an EMBL/GenBank/DDBJ whole genome shotgun (WGS) entry which is preliminary data.</text>
</comment>
<reference evidence="2" key="1">
    <citation type="journal article" date="2020" name="mSystems">
        <title>Genome- and Community-Level Interaction Insights into Carbon Utilization and Element Cycling Functions of Hydrothermarchaeota in Hydrothermal Sediment.</title>
        <authorList>
            <person name="Zhou Z."/>
            <person name="Liu Y."/>
            <person name="Xu W."/>
            <person name="Pan J."/>
            <person name="Luo Z.H."/>
            <person name="Li M."/>
        </authorList>
    </citation>
    <scope>NUCLEOTIDE SEQUENCE [LARGE SCALE GENOMIC DNA]</scope>
    <source>
        <strain evidence="2">SpSt-479</strain>
    </source>
</reference>
<dbReference type="InterPro" id="IPR011990">
    <property type="entry name" value="TPR-like_helical_dom_sf"/>
</dbReference>
<keyword evidence="1" id="KW-0812">Transmembrane</keyword>
<evidence type="ECO:0000256" key="1">
    <source>
        <dbReference type="SAM" id="Phobius"/>
    </source>
</evidence>
<dbReference type="Gene3D" id="1.25.40.10">
    <property type="entry name" value="Tetratricopeptide repeat domain"/>
    <property type="match status" value="1"/>
</dbReference>
<gene>
    <name evidence="2" type="ORF">ENS31_13620</name>
</gene>
<proteinExistence type="predicted"/>
<accession>A0A7V3E836</accession>
<protein>
    <recommendedName>
        <fullName evidence="3">Tetratricopeptide repeat protein</fullName>
    </recommendedName>
</protein>
<keyword evidence="1" id="KW-0472">Membrane</keyword>
<name>A0A7V3E836_9BACT</name>
<evidence type="ECO:0000313" key="2">
    <source>
        <dbReference type="EMBL" id="HFI92551.1"/>
    </source>
</evidence>